<dbReference type="Proteomes" id="UP001176940">
    <property type="component" value="Unassembled WGS sequence"/>
</dbReference>
<accession>A0ABN9LZV1</accession>
<gene>
    <name evidence="4" type="ORF">RIMI_LOCUS13810124</name>
</gene>
<proteinExistence type="predicted"/>
<dbReference type="InterPro" id="IPR035979">
    <property type="entry name" value="RBD_domain_sf"/>
</dbReference>
<keyword evidence="1" id="KW-0813">Transport</keyword>
<comment type="caution">
    <text evidence="4">The sequence shown here is derived from an EMBL/GenBank/DDBJ whole genome shotgun (WGS) entry which is preliminary data.</text>
</comment>
<feature type="region of interest" description="Disordered" evidence="3">
    <location>
        <begin position="61"/>
        <end position="80"/>
    </location>
</feature>
<keyword evidence="5" id="KW-1185">Reference proteome</keyword>
<dbReference type="PANTHER" id="PTHR19965:SF96">
    <property type="entry name" value="POLYMERASE DELTA-INTERACTING PROTEIN 3"/>
    <property type="match status" value="1"/>
</dbReference>
<organism evidence="4 5">
    <name type="scientific">Ranitomeya imitator</name>
    <name type="common">mimic poison frog</name>
    <dbReference type="NCBI Taxonomy" id="111125"/>
    <lineage>
        <taxon>Eukaryota</taxon>
        <taxon>Metazoa</taxon>
        <taxon>Chordata</taxon>
        <taxon>Craniata</taxon>
        <taxon>Vertebrata</taxon>
        <taxon>Euteleostomi</taxon>
        <taxon>Amphibia</taxon>
        <taxon>Batrachia</taxon>
        <taxon>Anura</taxon>
        <taxon>Neobatrachia</taxon>
        <taxon>Hyloidea</taxon>
        <taxon>Dendrobatidae</taxon>
        <taxon>Dendrobatinae</taxon>
        <taxon>Ranitomeya</taxon>
    </lineage>
</organism>
<sequence length="136" mass="15754">MDDDGIDDDLELSHIPTKKMKITAANTVQKRPECLEIHFLLGQTLPLTKVAFNQRFTDTCHKRSHSSVEPTPKESVFSPLEGKKRTINNLHPRVTEEDIFAEVVFIRKEDAVGAYKKYNNRYLDEQPMKCKSSFEW</sequence>
<evidence type="ECO:0000313" key="5">
    <source>
        <dbReference type="Proteomes" id="UP001176940"/>
    </source>
</evidence>
<dbReference type="InterPro" id="IPR051229">
    <property type="entry name" value="ALYREF_mRNA_export"/>
</dbReference>
<evidence type="ECO:0000313" key="4">
    <source>
        <dbReference type="EMBL" id="CAJ0952252.1"/>
    </source>
</evidence>
<evidence type="ECO:0000256" key="2">
    <source>
        <dbReference type="ARBA" id="ARBA00022884"/>
    </source>
</evidence>
<dbReference type="PANTHER" id="PTHR19965">
    <property type="entry name" value="RNA AND EXPORT FACTOR BINDING PROTEIN"/>
    <property type="match status" value="1"/>
</dbReference>
<keyword evidence="1" id="KW-0509">mRNA transport</keyword>
<name>A0ABN9LZV1_9NEOB</name>
<keyword evidence="2" id="KW-0694">RNA-binding</keyword>
<dbReference type="EMBL" id="CAUEEQ010034681">
    <property type="protein sequence ID" value="CAJ0952252.1"/>
    <property type="molecule type" value="Genomic_DNA"/>
</dbReference>
<evidence type="ECO:0000256" key="3">
    <source>
        <dbReference type="SAM" id="MobiDB-lite"/>
    </source>
</evidence>
<evidence type="ECO:0000256" key="1">
    <source>
        <dbReference type="ARBA" id="ARBA00022816"/>
    </source>
</evidence>
<reference evidence="4" key="1">
    <citation type="submission" date="2023-07" db="EMBL/GenBank/DDBJ databases">
        <authorList>
            <person name="Stuckert A."/>
        </authorList>
    </citation>
    <scope>NUCLEOTIDE SEQUENCE</scope>
</reference>
<dbReference type="SUPFAM" id="SSF54928">
    <property type="entry name" value="RNA-binding domain, RBD"/>
    <property type="match status" value="1"/>
</dbReference>
<protein>
    <submittedName>
        <fullName evidence="4">Uncharacterized protein</fullName>
    </submittedName>
</protein>